<keyword evidence="3" id="KW-1185">Reference proteome</keyword>
<evidence type="ECO:0000313" key="2">
    <source>
        <dbReference type="EMBL" id="KWS04671.1"/>
    </source>
</evidence>
<dbReference type="EMBL" id="JAJA02000001">
    <property type="protein sequence ID" value="KWS04671.1"/>
    <property type="molecule type" value="Genomic_DNA"/>
</dbReference>
<feature type="region of interest" description="Disordered" evidence="1">
    <location>
        <begin position="1"/>
        <end position="63"/>
    </location>
</feature>
<comment type="caution">
    <text evidence="2">The sequence shown here is derived from an EMBL/GenBank/DDBJ whole genome shotgun (WGS) entry which is preliminary data.</text>
</comment>
<sequence>MGRRAGPFRPGSRTFGHRGPAIATPAAPRGRCRHRHADPAGQYFDTARIRGHGDRDRCPQPLS</sequence>
<organism evidence="2 3">
    <name type="scientific">Lysobacter capsici AZ78</name>
    <dbReference type="NCBI Taxonomy" id="1444315"/>
    <lineage>
        <taxon>Bacteria</taxon>
        <taxon>Pseudomonadati</taxon>
        <taxon>Pseudomonadota</taxon>
        <taxon>Gammaproteobacteria</taxon>
        <taxon>Lysobacterales</taxon>
        <taxon>Lysobacteraceae</taxon>
        <taxon>Lysobacter</taxon>
    </lineage>
</organism>
<name>A0A120AGJ1_9GAMM</name>
<feature type="compositionally biased region" description="Basic and acidic residues" evidence="1">
    <location>
        <begin position="47"/>
        <end position="63"/>
    </location>
</feature>
<accession>A0A120AGJ1</accession>
<dbReference type="Proteomes" id="UP000023435">
    <property type="component" value="Unassembled WGS sequence"/>
</dbReference>
<proteinExistence type="predicted"/>
<protein>
    <submittedName>
        <fullName evidence="2">Uncharacterized protein</fullName>
    </submittedName>
</protein>
<dbReference type="AlphaFoldDB" id="A0A120AGJ1"/>
<evidence type="ECO:0000313" key="3">
    <source>
        <dbReference type="Proteomes" id="UP000023435"/>
    </source>
</evidence>
<evidence type="ECO:0000256" key="1">
    <source>
        <dbReference type="SAM" id="MobiDB-lite"/>
    </source>
</evidence>
<reference evidence="2 3" key="1">
    <citation type="journal article" date="2014" name="Genome Announc.">
        <title>Draft Genome Sequence of Lysobacter capsici AZ78, a Bacterium Antagonistic to Plant-Pathogenic Oomycetes.</title>
        <authorList>
            <person name="Puopolo G."/>
            <person name="Sonego P."/>
            <person name="Engelen K."/>
            <person name="Pertot I."/>
        </authorList>
    </citation>
    <scope>NUCLEOTIDE SEQUENCE [LARGE SCALE GENOMIC DNA]</scope>
    <source>
        <strain evidence="2 3">AZ78</strain>
    </source>
</reference>
<gene>
    <name evidence="2" type="ORF">AZ78_2221</name>
</gene>